<gene>
    <name evidence="3" type="ORF">P691DRAFT_682291</name>
    <name evidence="2" type="ORF">P691DRAFT_684909</name>
</gene>
<keyword evidence="4" id="KW-1185">Reference proteome</keyword>
<dbReference type="AlphaFoldDB" id="A0A9P6BY26"/>
<feature type="non-terminal residue" evidence="3">
    <location>
        <position position="1"/>
    </location>
</feature>
<dbReference type="OrthoDB" id="3060861at2759"/>
<dbReference type="EMBL" id="MU152050">
    <property type="protein sequence ID" value="KAF9441122.1"/>
    <property type="molecule type" value="Genomic_DNA"/>
</dbReference>
<organism evidence="3 4">
    <name type="scientific">Macrolepiota fuliginosa MF-IS2</name>
    <dbReference type="NCBI Taxonomy" id="1400762"/>
    <lineage>
        <taxon>Eukaryota</taxon>
        <taxon>Fungi</taxon>
        <taxon>Dikarya</taxon>
        <taxon>Basidiomycota</taxon>
        <taxon>Agaricomycotina</taxon>
        <taxon>Agaricomycetes</taxon>
        <taxon>Agaricomycetidae</taxon>
        <taxon>Agaricales</taxon>
        <taxon>Agaricineae</taxon>
        <taxon>Agaricaceae</taxon>
        <taxon>Macrolepiota</taxon>
    </lineage>
</organism>
<protein>
    <submittedName>
        <fullName evidence="3">Uncharacterized protein</fullName>
    </submittedName>
</protein>
<comment type="caution">
    <text evidence="3">The sequence shown here is derived from an EMBL/GenBank/DDBJ whole genome shotgun (WGS) entry which is preliminary data.</text>
</comment>
<accession>A0A9P6BY26</accession>
<sequence>HTSPRLHQEVKEDTLEIIQQYQTLMNNLVLAKRQEALALAKQLHEAQDEANEARTQAQAAEAQVQAQQAQLDA</sequence>
<evidence type="ECO:0000313" key="4">
    <source>
        <dbReference type="Proteomes" id="UP000807342"/>
    </source>
</evidence>
<dbReference type="EMBL" id="MU151710">
    <property type="protein sequence ID" value="KAF9442075.1"/>
    <property type="molecule type" value="Genomic_DNA"/>
</dbReference>
<feature type="compositionally biased region" description="Low complexity" evidence="1">
    <location>
        <begin position="53"/>
        <end position="73"/>
    </location>
</feature>
<dbReference type="Proteomes" id="UP000807342">
    <property type="component" value="Unassembled WGS sequence"/>
</dbReference>
<evidence type="ECO:0000256" key="1">
    <source>
        <dbReference type="SAM" id="MobiDB-lite"/>
    </source>
</evidence>
<reference evidence="3" key="1">
    <citation type="submission" date="2020-11" db="EMBL/GenBank/DDBJ databases">
        <authorList>
            <consortium name="DOE Joint Genome Institute"/>
            <person name="Ahrendt S."/>
            <person name="Riley R."/>
            <person name="Andreopoulos W."/>
            <person name="Labutti K."/>
            <person name="Pangilinan J."/>
            <person name="Ruiz-Duenas F.J."/>
            <person name="Barrasa J.M."/>
            <person name="Sanchez-Garcia M."/>
            <person name="Camarero S."/>
            <person name="Miyauchi S."/>
            <person name="Serrano A."/>
            <person name="Linde D."/>
            <person name="Babiker R."/>
            <person name="Drula E."/>
            <person name="Ayuso-Fernandez I."/>
            <person name="Pacheco R."/>
            <person name="Padilla G."/>
            <person name="Ferreira P."/>
            <person name="Barriuso J."/>
            <person name="Kellner H."/>
            <person name="Castanera R."/>
            <person name="Alfaro M."/>
            <person name="Ramirez L."/>
            <person name="Pisabarro A.G."/>
            <person name="Kuo A."/>
            <person name="Tritt A."/>
            <person name="Lipzen A."/>
            <person name="He G."/>
            <person name="Yan M."/>
            <person name="Ng V."/>
            <person name="Cullen D."/>
            <person name="Martin F."/>
            <person name="Rosso M.-N."/>
            <person name="Henrissat B."/>
            <person name="Hibbett D."/>
            <person name="Martinez A.T."/>
            <person name="Grigoriev I.V."/>
        </authorList>
    </citation>
    <scope>NUCLEOTIDE SEQUENCE</scope>
    <source>
        <strain evidence="3">MF-IS2</strain>
    </source>
</reference>
<feature type="region of interest" description="Disordered" evidence="1">
    <location>
        <begin position="49"/>
        <end position="73"/>
    </location>
</feature>
<name>A0A9P6BY26_9AGAR</name>
<evidence type="ECO:0000313" key="2">
    <source>
        <dbReference type="EMBL" id="KAF9441122.1"/>
    </source>
</evidence>
<evidence type="ECO:0000313" key="3">
    <source>
        <dbReference type="EMBL" id="KAF9442075.1"/>
    </source>
</evidence>
<proteinExistence type="predicted"/>